<proteinExistence type="inferred from homology"/>
<evidence type="ECO:0000313" key="12">
    <source>
        <dbReference type="Proteomes" id="UP000015104"/>
    </source>
</evidence>
<dbReference type="InterPro" id="IPR056579">
    <property type="entry name" value="Ufl1_N"/>
</dbReference>
<dbReference type="EnsemblMetazoa" id="tetur17g01410.1">
    <property type="protein sequence ID" value="tetur17g01410.1"/>
    <property type="gene ID" value="tetur17g01410"/>
</dbReference>
<dbReference type="GO" id="GO:0061666">
    <property type="term" value="F:UFM1 ligase activity"/>
    <property type="evidence" value="ECO:0007669"/>
    <property type="project" value="InterPro"/>
</dbReference>
<dbReference type="PANTHER" id="PTHR31057">
    <property type="entry name" value="E3 UFM1-PROTEIN LIGASE 1"/>
    <property type="match status" value="1"/>
</dbReference>
<dbReference type="Pfam" id="PF25870">
    <property type="entry name" value="WHD_UFL1_5th"/>
    <property type="match status" value="1"/>
</dbReference>
<gene>
    <name evidence="11" type="primary">107366279</name>
</gene>
<dbReference type="GO" id="GO:0005789">
    <property type="term" value="C:endoplasmic reticulum membrane"/>
    <property type="evidence" value="ECO:0007669"/>
    <property type="project" value="TreeGrafter"/>
</dbReference>
<feature type="domain" description="E3 UFM1-protein ligase-like C-terminal" evidence="10">
    <location>
        <begin position="662"/>
        <end position="768"/>
    </location>
</feature>
<keyword evidence="12" id="KW-1185">Reference proteome</keyword>
<evidence type="ECO:0000313" key="11">
    <source>
        <dbReference type="EnsemblMetazoa" id="tetur17g01410.1"/>
    </source>
</evidence>
<evidence type="ECO:0000259" key="10">
    <source>
        <dbReference type="Pfam" id="PF25041"/>
    </source>
</evidence>
<dbReference type="GO" id="GO:1990592">
    <property type="term" value="P:protein K69-linked ufmylation"/>
    <property type="evidence" value="ECO:0007669"/>
    <property type="project" value="TreeGrafter"/>
</dbReference>
<dbReference type="eggNOG" id="KOG2235">
    <property type="taxonomic scope" value="Eukaryota"/>
</dbReference>
<evidence type="ECO:0000256" key="5">
    <source>
        <dbReference type="ARBA" id="ARBA00022786"/>
    </source>
</evidence>
<dbReference type="EMBL" id="CAEY01000336">
    <property type="status" value="NOT_ANNOTATED_CDS"/>
    <property type="molecule type" value="Genomic_DNA"/>
</dbReference>
<feature type="domain" description="E3 UFM1-protein ligase 1-like" evidence="9">
    <location>
        <begin position="537"/>
        <end position="654"/>
    </location>
</feature>
<accession>T1KPR0</accession>
<dbReference type="InterPro" id="IPR056580">
    <property type="entry name" value="Ufl1_dom"/>
</dbReference>
<dbReference type="InterPro" id="IPR056761">
    <property type="entry name" value="Ufl1-like_C"/>
</dbReference>
<dbReference type="HOGENOM" id="CLU_012417_1_1_1"/>
<comment type="function">
    <text evidence="1">E3 UFM1-protein ligase that mediates ufmylation of target proteins.</text>
</comment>
<evidence type="ECO:0000259" key="8">
    <source>
        <dbReference type="Pfam" id="PF09743"/>
    </source>
</evidence>
<feature type="region of interest" description="Disordered" evidence="7">
    <location>
        <begin position="414"/>
        <end position="471"/>
    </location>
</feature>
<evidence type="ECO:0000256" key="1">
    <source>
        <dbReference type="ARBA" id="ARBA00003950"/>
    </source>
</evidence>
<evidence type="ECO:0000256" key="4">
    <source>
        <dbReference type="ARBA" id="ARBA00022679"/>
    </source>
</evidence>
<dbReference type="Pfam" id="PF23659">
    <property type="entry name" value="UFL1"/>
    <property type="match status" value="1"/>
</dbReference>
<dbReference type="AlphaFoldDB" id="T1KPR0"/>
<evidence type="ECO:0000256" key="6">
    <source>
        <dbReference type="ARBA" id="ARBA00030452"/>
    </source>
</evidence>
<dbReference type="OrthoDB" id="10258297at2759"/>
<sequence>MASDWEEVKRLAADFQLSQTVATLQRLSERNCIEIVKKLVNLNLLDVIYTADGKEYITPDHLMREIQDELIVSNGRITFVDLANNLNVDYSHIDVKAKEVARSSSGYISFVNEELISRDYKEQLAVEINEKLQKKGVLDVSELAKNYSLPTDFIHQIIVSHLGSTIDGVQDVNNQSTFFTRNYIDQYKAKITGVLSAITRPLVVSQIVSRYRFPERIFNSVLDDLLKTGRINGQLTTGLNRTFIPSIYSSTQKEWIESFYKHNGCLEYDALARIGISEPKALKKRQGFEDLIFLSTCCVGTSIILQLEGAVDDCLADKSWMNLTDVLPSILNDDDLKILIDEYKARNESEANKFTLLNNTLIVSNEFASSCLEPLSDLMREKAEKDLKDGVLFKIFVAANQAFKDKAAAGDSKSAAAVRKDERKRRSGATKTFSTQGREVKTKAVKKKYRANQKGAGDESGSEDESSNDPGLSIDLTSLINVLKTKIDPSGEHDAETVETISDFLIEPLRAAYLEIARQLFNESMNKETSSIKKTVTDVQNTINNLHGNILIYEKGLKTLDDELRISLSKYLLKSLCSELVDNILFLVDQERQRSGQPMGTSNEGRQKIINKLDSKLRENFNKLVATLNDSTLDNFFTELDNTLEACDIMIKKVDKKREAIMISELRQNLIVTLNETDSLDYPLILHLCVLLIFGSAKQIMVHASGKFVPQLLTALKSSLPLETHQLFRECEDLIVRRLKAQKDDTSEEEKEQIENRLKDLLPKVKEIALNYKPSK</sequence>
<dbReference type="Pfam" id="PF09743">
    <property type="entry name" value="E3_UFM1_ligase"/>
    <property type="match status" value="1"/>
</dbReference>
<feature type="domain" description="E3 UFM1-protein ligase 1-like N-terminal" evidence="8">
    <location>
        <begin position="7"/>
        <end position="281"/>
    </location>
</feature>
<organism evidence="11 12">
    <name type="scientific">Tetranychus urticae</name>
    <name type="common">Two-spotted spider mite</name>
    <dbReference type="NCBI Taxonomy" id="32264"/>
    <lineage>
        <taxon>Eukaryota</taxon>
        <taxon>Metazoa</taxon>
        <taxon>Ecdysozoa</taxon>
        <taxon>Arthropoda</taxon>
        <taxon>Chelicerata</taxon>
        <taxon>Arachnida</taxon>
        <taxon>Acari</taxon>
        <taxon>Acariformes</taxon>
        <taxon>Trombidiformes</taxon>
        <taxon>Prostigmata</taxon>
        <taxon>Eleutherengona</taxon>
        <taxon>Raphignathae</taxon>
        <taxon>Tetranychoidea</taxon>
        <taxon>Tetranychidae</taxon>
        <taxon>Tetranychus</taxon>
    </lineage>
</organism>
<dbReference type="GO" id="GO:0032434">
    <property type="term" value="P:regulation of proteasomal ubiquitin-dependent protein catabolic process"/>
    <property type="evidence" value="ECO:0007669"/>
    <property type="project" value="TreeGrafter"/>
</dbReference>
<dbReference type="OMA" id="CILHASG"/>
<reference evidence="11" key="2">
    <citation type="submission" date="2015-06" db="UniProtKB">
        <authorList>
            <consortium name="EnsemblMetazoa"/>
        </authorList>
    </citation>
    <scope>IDENTIFICATION</scope>
</reference>
<comment type="similarity">
    <text evidence="2">Belongs to the UFL1 family.</text>
</comment>
<evidence type="ECO:0000256" key="3">
    <source>
        <dbReference type="ARBA" id="ARBA00014160"/>
    </source>
</evidence>
<evidence type="ECO:0000256" key="7">
    <source>
        <dbReference type="SAM" id="MobiDB-lite"/>
    </source>
</evidence>
<evidence type="ECO:0000259" key="9">
    <source>
        <dbReference type="Pfam" id="PF23659"/>
    </source>
</evidence>
<dbReference type="KEGG" id="tut:107366279"/>
<name>T1KPR0_TETUR</name>
<dbReference type="PANTHER" id="PTHR31057:SF0">
    <property type="entry name" value="E3 UFM1-PROTEIN LIGASE 1"/>
    <property type="match status" value="1"/>
</dbReference>
<dbReference type="Proteomes" id="UP000015104">
    <property type="component" value="Unassembled WGS sequence"/>
</dbReference>
<dbReference type="GO" id="GO:0034976">
    <property type="term" value="P:response to endoplasmic reticulum stress"/>
    <property type="evidence" value="ECO:0007669"/>
    <property type="project" value="TreeGrafter"/>
</dbReference>
<keyword evidence="5" id="KW-0833">Ubl conjugation pathway</keyword>
<dbReference type="STRING" id="32264.T1KPR0"/>
<keyword evidence="4" id="KW-0808">Transferase</keyword>
<reference evidence="12" key="1">
    <citation type="submission" date="2011-08" db="EMBL/GenBank/DDBJ databases">
        <authorList>
            <person name="Rombauts S."/>
        </authorList>
    </citation>
    <scope>NUCLEOTIDE SEQUENCE</scope>
    <source>
        <strain evidence="12">London</strain>
    </source>
</reference>
<dbReference type="InterPro" id="IPR018611">
    <property type="entry name" value="Ufl1"/>
</dbReference>
<dbReference type="Pfam" id="PF25041">
    <property type="entry name" value="UFL1_C"/>
    <property type="match status" value="1"/>
</dbReference>
<protein>
    <recommendedName>
        <fullName evidence="3">E3 UFM1-protein ligase 1 homolog</fullName>
    </recommendedName>
    <alternativeName>
        <fullName evidence="6">E3 UFM1-protein transferase 1 homolog</fullName>
    </alternativeName>
</protein>
<evidence type="ECO:0000256" key="2">
    <source>
        <dbReference type="ARBA" id="ARBA00010789"/>
    </source>
</evidence>